<sequence length="102" mass="11115">MGRGFRRCSPVSIRPPVRTGQTRMSFSLRMLSSTKPLVTPSAMSDPPLGSSPLLSRIGLYRPLSPSASTIRPIRGPPGRPDTLRPVSEPYLEPPLVPTLRLP</sequence>
<feature type="region of interest" description="Disordered" evidence="1">
    <location>
        <begin position="1"/>
        <end position="20"/>
    </location>
</feature>
<gene>
    <name evidence="2" type="ORF">Sangu_1735800</name>
</gene>
<dbReference type="EMBL" id="JACGWK010000011">
    <property type="protein sequence ID" value="KAL0326578.1"/>
    <property type="molecule type" value="Genomic_DNA"/>
</dbReference>
<accession>A0AAW2M689</accession>
<evidence type="ECO:0000256" key="1">
    <source>
        <dbReference type="SAM" id="MobiDB-lite"/>
    </source>
</evidence>
<organism evidence="2">
    <name type="scientific">Sesamum angustifolium</name>
    <dbReference type="NCBI Taxonomy" id="2727405"/>
    <lineage>
        <taxon>Eukaryota</taxon>
        <taxon>Viridiplantae</taxon>
        <taxon>Streptophyta</taxon>
        <taxon>Embryophyta</taxon>
        <taxon>Tracheophyta</taxon>
        <taxon>Spermatophyta</taxon>
        <taxon>Magnoliopsida</taxon>
        <taxon>eudicotyledons</taxon>
        <taxon>Gunneridae</taxon>
        <taxon>Pentapetalae</taxon>
        <taxon>asterids</taxon>
        <taxon>lamiids</taxon>
        <taxon>Lamiales</taxon>
        <taxon>Pedaliaceae</taxon>
        <taxon>Sesamum</taxon>
    </lineage>
</organism>
<comment type="caution">
    <text evidence="2">The sequence shown here is derived from an EMBL/GenBank/DDBJ whole genome shotgun (WGS) entry which is preliminary data.</text>
</comment>
<evidence type="ECO:0000313" key="2">
    <source>
        <dbReference type="EMBL" id="KAL0326578.1"/>
    </source>
</evidence>
<feature type="region of interest" description="Disordered" evidence="1">
    <location>
        <begin position="65"/>
        <end position="102"/>
    </location>
</feature>
<name>A0AAW2M689_9LAMI</name>
<protein>
    <submittedName>
        <fullName evidence="2">Uncharacterized protein</fullName>
    </submittedName>
</protein>
<proteinExistence type="predicted"/>
<reference evidence="2" key="2">
    <citation type="journal article" date="2024" name="Plant">
        <title>Genomic evolution and insights into agronomic trait innovations of Sesamum species.</title>
        <authorList>
            <person name="Miao H."/>
            <person name="Wang L."/>
            <person name="Qu L."/>
            <person name="Liu H."/>
            <person name="Sun Y."/>
            <person name="Le M."/>
            <person name="Wang Q."/>
            <person name="Wei S."/>
            <person name="Zheng Y."/>
            <person name="Lin W."/>
            <person name="Duan Y."/>
            <person name="Cao H."/>
            <person name="Xiong S."/>
            <person name="Wang X."/>
            <person name="Wei L."/>
            <person name="Li C."/>
            <person name="Ma Q."/>
            <person name="Ju M."/>
            <person name="Zhao R."/>
            <person name="Li G."/>
            <person name="Mu C."/>
            <person name="Tian Q."/>
            <person name="Mei H."/>
            <person name="Zhang T."/>
            <person name="Gao T."/>
            <person name="Zhang H."/>
        </authorList>
    </citation>
    <scope>NUCLEOTIDE SEQUENCE</scope>
    <source>
        <strain evidence="2">G01</strain>
    </source>
</reference>
<dbReference type="AlphaFoldDB" id="A0AAW2M689"/>
<reference evidence="2" key="1">
    <citation type="submission" date="2020-06" db="EMBL/GenBank/DDBJ databases">
        <authorList>
            <person name="Li T."/>
            <person name="Hu X."/>
            <person name="Zhang T."/>
            <person name="Song X."/>
            <person name="Zhang H."/>
            <person name="Dai N."/>
            <person name="Sheng W."/>
            <person name="Hou X."/>
            <person name="Wei L."/>
        </authorList>
    </citation>
    <scope>NUCLEOTIDE SEQUENCE</scope>
    <source>
        <strain evidence="2">G01</strain>
        <tissue evidence="2">Leaf</tissue>
    </source>
</reference>